<dbReference type="EMBL" id="CZKA01000015">
    <property type="protein sequence ID" value="CUR54820.1"/>
    <property type="molecule type" value="Genomic_DNA"/>
</dbReference>
<proteinExistence type="predicted"/>
<accession>A0A2P2BYK2</accession>
<evidence type="ECO:0000313" key="3">
    <source>
        <dbReference type="EMBL" id="CUR54820.1"/>
    </source>
</evidence>
<reference evidence="3" key="1">
    <citation type="submission" date="2015-08" db="EMBL/GenBank/DDBJ databases">
        <authorList>
            <person name="Babu N.S."/>
            <person name="Beckwith C.J."/>
            <person name="Beseler K.G."/>
            <person name="Brison A."/>
            <person name="Carone J.V."/>
            <person name="Caskin T.P."/>
            <person name="Diamond M."/>
            <person name="Durham M.E."/>
            <person name="Foxe J.M."/>
            <person name="Go M."/>
            <person name="Henderson B.A."/>
            <person name="Jones I.B."/>
            <person name="McGettigan J.A."/>
            <person name="Micheletti S.J."/>
            <person name="Nasrallah M.E."/>
            <person name="Ortiz D."/>
            <person name="Piller C.R."/>
            <person name="Privatt S.R."/>
            <person name="Schneider S.L."/>
            <person name="Sharp S."/>
            <person name="Smith T.C."/>
            <person name="Stanton J.D."/>
            <person name="Ullery H.E."/>
            <person name="Wilson R.J."/>
            <person name="Serrano M.G."/>
            <person name="Buck G."/>
            <person name="Lee V."/>
            <person name="Wang Y."/>
            <person name="Carvalho R."/>
            <person name="Voegtly L."/>
            <person name="Shi R."/>
            <person name="Duckworth R."/>
            <person name="Johnson A."/>
            <person name="Loviza R."/>
            <person name="Walstead R."/>
            <person name="Shah Z."/>
            <person name="Kiflezghi M."/>
            <person name="Wade K."/>
            <person name="Ball S.L."/>
            <person name="Bradley K.W."/>
            <person name="Asai D.J."/>
            <person name="Bowman C.A."/>
            <person name="Russell D.A."/>
            <person name="Pope W.H."/>
            <person name="Jacobs-Sera D."/>
            <person name="Hendrix R.W."/>
            <person name="Hatfull G.F."/>
        </authorList>
    </citation>
    <scope>NUCLEOTIDE SEQUENCE</scope>
</reference>
<gene>
    <name evidence="3" type="ORF">NOCA2220011</name>
</gene>
<feature type="domain" description="Peptidase C39-like" evidence="2">
    <location>
        <begin position="270"/>
        <end position="403"/>
    </location>
</feature>
<dbReference type="InterPro" id="IPR039564">
    <property type="entry name" value="Peptidase_C39-like"/>
</dbReference>
<protein>
    <recommendedName>
        <fullName evidence="2">Peptidase C39-like domain-containing protein</fullName>
    </recommendedName>
</protein>
<feature type="compositionally biased region" description="Low complexity" evidence="1">
    <location>
        <begin position="227"/>
        <end position="247"/>
    </location>
</feature>
<dbReference type="Pfam" id="PF13529">
    <property type="entry name" value="Peptidase_C39_2"/>
    <property type="match status" value="1"/>
</dbReference>
<sequence>MVLPRPPLNEVFPMPRAPRQRSGTPLPVKIAIGALAVLLVGAPFVPRGDDDDDGAVRPSASGEAPELDAATAGTSAITPVAQREIDRVVAQGATVGRTLTARATPALLAQTQVRCADFEGQRYCLHSGWTTDTPDEVVSGVIDAARQESARRTTNTVNTGDADLLTTLRRSAALSPAARAAADRAELTAAARSVAKVWLLRHQIQGVPLPEGFLEEHPEVTVPAAAKSTAGATASPTASPTAVTAPTDKTNQDYPQNKWILDYKKVAEQTVTYYCGPTSMQMIAWNWSGTRKSQSYWADRLGTTSNGSAISDLVRVTNASTGWDRKAYAGPYIVLDIKDFSYRQWMLLTMRHIVDYRAPLILHPILHKEFYPYLDDDASGHFQVGRGYNKRGDKANLVSYFEPWNQQRFDPSEPYIARLQNRSAYKSYRANLAHFQHNIGV</sequence>
<name>A0A2P2BYK2_9ZZZZ</name>
<feature type="region of interest" description="Disordered" evidence="1">
    <location>
        <begin position="1"/>
        <end position="23"/>
    </location>
</feature>
<feature type="region of interest" description="Disordered" evidence="1">
    <location>
        <begin position="227"/>
        <end position="250"/>
    </location>
</feature>
<organism evidence="3">
    <name type="scientific">metagenome</name>
    <dbReference type="NCBI Taxonomy" id="256318"/>
    <lineage>
        <taxon>unclassified sequences</taxon>
        <taxon>metagenomes</taxon>
    </lineage>
</organism>
<dbReference type="Gene3D" id="3.90.70.10">
    <property type="entry name" value="Cysteine proteinases"/>
    <property type="match status" value="1"/>
</dbReference>
<evidence type="ECO:0000259" key="2">
    <source>
        <dbReference type="Pfam" id="PF13529"/>
    </source>
</evidence>
<evidence type="ECO:0000256" key="1">
    <source>
        <dbReference type="SAM" id="MobiDB-lite"/>
    </source>
</evidence>
<feature type="region of interest" description="Disordered" evidence="1">
    <location>
        <begin position="49"/>
        <end position="73"/>
    </location>
</feature>
<dbReference type="AlphaFoldDB" id="A0A2P2BYK2"/>